<evidence type="ECO:0000313" key="1">
    <source>
        <dbReference type="EMBL" id="JAH15147.1"/>
    </source>
</evidence>
<sequence>MLGLLVDTLLGEGFRLVSTRTVSSEEKVECYTFERNKIPHVLTINDS</sequence>
<organism evidence="1">
    <name type="scientific">Anguilla anguilla</name>
    <name type="common">European freshwater eel</name>
    <name type="synonym">Muraena anguilla</name>
    <dbReference type="NCBI Taxonomy" id="7936"/>
    <lineage>
        <taxon>Eukaryota</taxon>
        <taxon>Metazoa</taxon>
        <taxon>Chordata</taxon>
        <taxon>Craniata</taxon>
        <taxon>Vertebrata</taxon>
        <taxon>Euteleostomi</taxon>
        <taxon>Actinopterygii</taxon>
        <taxon>Neopterygii</taxon>
        <taxon>Teleostei</taxon>
        <taxon>Anguilliformes</taxon>
        <taxon>Anguillidae</taxon>
        <taxon>Anguilla</taxon>
    </lineage>
</organism>
<dbReference type="AlphaFoldDB" id="A0A0E9QF51"/>
<accession>A0A0E9QF51</accession>
<dbReference type="EMBL" id="GBXM01093430">
    <property type="protein sequence ID" value="JAH15147.1"/>
    <property type="molecule type" value="Transcribed_RNA"/>
</dbReference>
<name>A0A0E9QF51_ANGAN</name>
<protein>
    <submittedName>
        <fullName evidence="1">Uncharacterized protein</fullName>
    </submittedName>
</protein>
<reference evidence="1" key="2">
    <citation type="journal article" date="2015" name="Fish Shellfish Immunol.">
        <title>Early steps in the European eel (Anguilla anguilla)-Vibrio vulnificus interaction in the gills: Role of the RtxA13 toxin.</title>
        <authorList>
            <person name="Callol A."/>
            <person name="Pajuelo D."/>
            <person name="Ebbesson L."/>
            <person name="Teles M."/>
            <person name="MacKenzie S."/>
            <person name="Amaro C."/>
        </authorList>
    </citation>
    <scope>NUCLEOTIDE SEQUENCE</scope>
</reference>
<reference evidence="1" key="1">
    <citation type="submission" date="2014-11" db="EMBL/GenBank/DDBJ databases">
        <authorList>
            <person name="Amaro Gonzalez C."/>
        </authorList>
    </citation>
    <scope>NUCLEOTIDE SEQUENCE</scope>
</reference>
<proteinExistence type="predicted"/>